<gene>
    <name evidence="2" type="ORF">UFOVP190_234</name>
</gene>
<sequence length="204" mass="21743">MAIVQISKIQQRRGLQQDLPQLASGELGWSIDARRLYIGNGTVEEGSPQEGRTEILTQFSILNFSSTFTANIEALQANVIILQGDVNSINSQIITINEELAALSSGSTTSNVAILSAASSGTVVGISANNAVINYSLSQGTKQRSGVIKCSFNSAGSSVMYDEEYNETATTDTIFTMTANSTHAALNYSTTTATNLLYRIQSLT</sequence>
<protein>
    <recommendedName>
        <fullName evidence="1">Major tropism determinant N-terminal domain-containing protein</fullName>
    </recommendedName>
</protein>
<name>A0A6J7WM64_9CAUD</name>
<reference evidence="2" key="1">
    <citation type="submission" date="2020-05" db="EMBL/GenBank/DDBJ databases">
        <authorList>
            <person name="Chiriac C."/>
            <person name="Salcher M."/>
            <person name="Ghai R."/>
            <person name="Kavagutti S V."/>
        </authorList>
    </citation>
    <scope>NUCLEOTIDE SEQUENCE</scope>
</reference>
<dbReference type="InterPro" id="IPR041352">
    <property type="entry name" value="Mtd_N"/>
</dbReference>
<proteinExistence type="predicted"/>
<evidence type="ECO:0000259" key="1">
    <source>
        <dbReference type="Pfam" id="PF18454"/>
    </source>
</evidence>
<accession>A0A6J7WM64</accession>
<feature type="domain" description="Major tropism determinant N-terminal" evidence="1">
    <location>
        <begin position="9"/>
        <end position="42"/>
    </location>
</feature>
<evidence type="ECO:0000313" key="2">
    <source>
        <dbReference type="EMBL" id="CAB5214723.1"/>
    </source>
</evidence>
<dbReference type="EMBL" id="LR798243">
    <property type="protein sequence ID" value="CAB5214723.1"/>
    <property type="molecule type" value="Genomic_DNA"/>
</dbReference>
<dbReference type="Pfam" id="PF18454">
    <property type="entry name" value="Mtd_N"/>
    <property type="match status" value="1"/>
</dbReference>
<organism evidence="2">
    <name type="scientific">uncultured Caudovirales phage</name>
    <dbReference type="NCBI Taxonomy" id="2100421"/>
    <lineage>
        <taxon>Viruses</taxon>
        <taxon>Duplodnaviria</taxon>
        <taxon>Heunggongvirae</taxon>
        <taxon>Uroviricota</taxon>
        <taxon>Caudoviricetes</taxon>
        <taxon>Peduoviridae</taxon>
        <taxon>Maltschvirus</taxon>
        <taxon>Maltschvirus maltsch</taxon>
    </lineage>
</organism>